<dbReference type="PANTHER" id="PTHR47810">
    <property type="entry name" value="DNA LIGASE"/>
    <property type="match status" value="1"/>
</dbReference>
<keyword evidence="2 7" id="KW-0235">DNA replication</keyword>
<keyword evidence="5 7" id="KW-0234">DNA repair</keyword>
<comment type="caution">
    <text evidence="10">The sequence shown here is derived from an EMBL/GenBank/DDBJ whole genome shotgun (WGS) entry which is preliminary data.</text>
</comment>
<keyword evidence="8" id="KW-0732">Signal</keyword>
<dbReference type="PROSITE" id="PS01056">
    <property type="entry name" value="DNA_LIGASE_N2"/>
    <property type="match status" value="1"/>
</dbReference>
<dbReference type="Proteomes" id="UP000010297">
    <property type="component" value="Unassembled WGS sequence"/>
</dbReference>
<keyword evidence="1 7" id="KW-0436">Ligase</keyword>
<evidence type="ECO:0000256" key="1">
    <source>
        <dbReference type="ARBA" id="ARBA00022598"/>
    </source>
</evidence>
<dbReference type="AlphaFoldDB" id="H5V3W2"/>
<evidence type="ECO:0000256" key="8">
    <source>
        <dbReference type="SAM" id="SignalP"/>
    </source>
</evidence>
<dbReference type="EC" id="6.5.1.2" evidence="7"/>
<evidence type="ECO:0000313" key="11">
    <source>
        <dbReference type="Proteomes" id="UP000010297"/>
    </source>
</evidence>
<keyword evidence="3 7" id="KW-0227">DNA damage</keyword>
<dbReference type="Pfam" id="PF03120">
    <property type="entry name" value="OB_DNA_ligase"/>
    <property type="match status" value="1"/>
</dbReference>
<dbReference type="Gene3D" id="1.10.287.610">
    <property type="entry name" value="Helix hairpin bin"/>
    <property type="match status" value="1"/>
</dbReference>
<dbReference type="InterPro" id="IPR033136">
    <property type="entry name" value="DNA_ligase_CS"/>
</dbReference>
<name>H5V3W2_ATLHE</name>
<dbReference type="Gene3D" id="2.40.50.140">
    <property type="entry name" value="Nucleic acid-binding proteins"/>
    <property type="match status" value="1"/>
</dbReference>
<dbReference type="GO" id="GO:0006281">
    <property type="term" value="P:DNA repair"/>
    <property type="evidence" value="ECO:0007669"/>
    <property type="project" value="UniProtKB-KW"/>
</dbReference>
<dbReference type="InterPro" id="IPR004150">
    <property type="entry name" value="NAD_DNA_ligase_OB"/>
</dbReference>
<keyword evidence="4 7" id="KW-0520">NAD</keyword>
<comment type="catalytic activity">
    <reaction evidence="6 7">
        <text>NAD(+) + (deoxyribonucleotide)n-3'-hydroxyl + 5'-phospho-(deoxyribonucleotide)m = (deoxyribonucleotide)n+m + AMP + beta-nicotinamide D-nucleotide.</text>
        <dbReference type="EC" id="6.5.1.2"/>
    </reaction>
</comment>
<evidence type="ECO:0000259" key="9">
    <source>
        <dbReference type="SMART" id="SM00532"/>
    </source>
</evidence>
<dbReference type="GO" id="GO:0006260">
    <property type="term" value="P:DNA replication"/>
    <property type="evidence" value="ECO:0007669"/>
    <property type="project" value="UniProtKB-KW"/>
</dbReference>
<evidence type="ECO:0000256" key="6">
    <source>
        <dbReference type="ARBA" id="ARBA00034005"/>
    </source>
</evidence>
<organism evidence="10 11">
    <name type="scientific">Atlantibacter hermannii NBRC 105704</name>
    <dbReference type="NCBI Taxonomy" id="1115512"/>
    <lineage>
        <taxon>Bacteria</taxon>
        <taxon>Pseudomonadati</taxon>
        <taxon>Pseudomonadota</taxon>
        <taxon>Gammaproteobacteria</taxon>
        <taxon>Enterobacterales</taxon>
        <taxon>Enterobacteriaceae</taxon>
        <taxon>Atlantibacter</taxon>
    </lineage>
</organism>
<proteinExistence type="inferred from homology"/>
<dbReference type="InterPro" id="IPR020923">
    <property type="entry name" value="DNA_ligase_B"/>
</dbReference>
<dbReference type="Pfam" id="PF01653">
    <property type="entry name" value="DNA_ligase_aden"/>
    <property type="match status" value="1"/>
</dbReference>
<comment type="similarity">
    <text evidence="7">Belongs to the NAD-dependent DNA ligase family. LigB subfamily.</text>
</comment>
<dbReference type="GeneID" id="92830761"/>
<dbReference type="HAMAP" id="MF_01587">
    <property type="entry name" value="DNA_ligase_B"/>
    <property type="match status" value="1"/>
</dbReference>
<gene>
    <name evidence="7 10" type="primary">ligB</name>
    <name evidence="10" type="ORF">EH105704_08_00480</name>
</gene>
<accession>H5V3W2</accession>
<comment type="function">
    <text evidence="7">Catalyzes the formation of phosphodiester linkages between 5'-phosphoryl and 3'-hydroxyl groups in double-stranded DNA using NAD as a coenzyme and as the energy source for the reaction.</text>
</comment>
<dbReference type="InterPro" id="IPR050326">
    <property type="entry name" value="NAD_dep_DNA_ligaseB"/>
</dbReference>
<dbReference type="RefSeq" id="WP_002436670.1">
    <property type="nucleotide sequence ID" value="NZ_BAFF01000008.1"/>
</dbReference>
<evidence type="ECO:0000256" key="7">
    <source>
        <dbReference type="HAMAP-Rule" id="MF_01587"/>
    </source>
</evidence>
<dbReference type="InterPro" id="IPR013840">
    <property type="entry name" value="DNAligase_N"/>
</dbReference>
<dbReference type="InterPro" id="IPR012340">
    <property type="entry name" value="NA-bd_OB-fold"/>
</dbReference>
<dbReference type="SUPFAM" id="SSF50249">
    <property type="entry name" value="Nucleic acid-binding proteins"/>
    <property type="match status" value="1"/>
</dbReference>
<dbReference type="PANTHER" id="PTHR47810:SF1">
    <property type="entry name" value="DNA LIGASE B"/>
    <property type="match status" value="1"/>
</dbReference>
<reference evidence="10 11" key="1">
    <citation type="submission" date="2012-02" db="EMBL/GenBank/DDBJ databases">
        <title>Whole genome shotgun sequence of Escherichia hermannii NBRC 105704.</title>
        <authorList>
            <person name="Yoshida I."/>
            <person name="Hosoyama A."/>
            <person name="Tsuchikane K."/>
            <person name="Katsumata H."/>
            <person name="Yamazaki S."/>
            <person name="Fujita N."/>
        </authorList>
    </citation>
    <scope>NUCLEOTIDE SEQUENCE [LARGE SCALE GENOMIC DNA]</scope>
    <source>
        <strain evidence="10 11">NBRC 105704</strain>
    </source>
</reference>
<feature type="signal peptide" evidence="8">
    <location>
        <begin position="1"/>
        <end position="19"/>
    </location>
</feature>
<dbReference type="SUPFAM" id="SSF47781">
    <property type="entry name" value="RuvA domain 2-like"/>
    <property type="match status" value="1"/>
</dbReference>
<dbReference type="SMART" id="SM00532">
    <property type="entry name" value="LIGANc"/>
    <property type="match status" value="1"/>
</dbReference>
<dbReference type="Gene3D" id="3.30.470.30">
    <property type="entry name" value="DNA ligase/mRNA capping enzyme"/>
    <property type="match status" value="1"/>
</dbReference>
<dbReference type="GO" id="GO:0003911">
    <property type="term" value="F:DNA ligase (NAD+) activity"/>
    <property type="evidence" value="ECO:0007669"/>
    <property type="project" value="UniProtKB-UniRule"/>
</dbReference>
<feature type="chain" id="PRO_5003600532" description="DNA ligase B" evidence="8">
    <location>
        <begin position="20"/>
        <end position="566"/>
    </location>
</feature>
<evidence type="ECO:0000313" key="10">
    <source>
        <dbReference type="EMBL" id="GAB52670.1"/>
    </source>
</evidence>
<dbReference type="NCBIfam" id="NF005987">
    <property type="entry name" value="PRK08097.1"/>
    <property type="match status" value="1"/>
</dbReference>
<evidence type="ECO:0000256" key="5">
    <source>
        <dbReference type="ARBA" id="ARBA00023204"/>
    </source>
</evidence>
<sequence length="566" mass="63884">MKGCTLTLLLMLFSAAAHSECPAWPMERAQQEINALARQIEKWDDAYWEHGESRVSDETYDTLRATLLQWERCFSASAPPHKPIVAKSGTIPHPVAHTGVRKMPDKQTLQNWMAVRGGGLWVQPKVDGVAVTLVYSKGELVQAISRGDGIKGHSWFDKARAIPAIPKTTQGILADSVLQGEIFLRQPAHVQQRSGGINARAKVAGAMLRRDATSILNELDIFIWAWPGGPTSFPERLRLLAEGGFPLVQQWSKPVTSVEEVEHWRAQWFKSPLPFVTDGVVIRQVEESAARSWQPGQGDWAVAWKYEPEAQTTEVRDIHFSVGRSGKLSAVALLAPVKIDDKEIKRVNIGSVRRWQAWDIAPGDHVLVSLAGRGIPKIMSVVWRGIERVKPQPPEPRFNTLSCFYYSPDCHEQFFSRLAWMSSPSVLAMSGLNRAGWQQLHDTFRFEHIYSWLGLNQQQLQNAPGFSPGRALEMWHRFNLARQQPLRLWLKSLGLPLPNAALNRLPDKEWRTVVDRDELNWRQLSGVGPERARKLVQFTRHPQVSMLASWLGSMGISGFSVQRENR</sequence>
<feature type="active site" description="N6-AMP-lysine intermediate" evidence="7">
    <location>
        <position position="125"/>
    </location>
</feature>
<dbReference type="SUPFAM" id="SSF56091">
    <property type="entry name" value="DNA ligase/mRNA capping enzyme, catalytic domain"/>
    <property type="match status" value="1"/>
</dbReference>
<dbReference type="InterPro" id="IPR010994">
    <property type="entry name" value="RuvA_2-like"/>
</dbReference>
<evidence type="ECO:0000256" key="2">
    <source>
        <dbReference type="ARBA" id="ARBA00022705"/>
    </source>
</evidence>
<evidence type="ECO:0000256" key="3">
    <source>
        <dbReference type="ARBA" id="ARBA00022763"/>
    </source>
</evidence>
<feature type="domain" description="NAD-dependent DNA ligase N-terminal" evidence="9">
    <location>
        <begin position="28"/>
        <end position="426"/>
    </location>
</feature>
<protein>
    <recommendedName>
        <fullName evidence="7">DNA ligase B</fullName>
        <ecNumber evidence="7">6.5.1.2</ecNumber>
    </recommendedName>
    <alternativeName>
        <fullName evidence="7">Polydeoxyribonucleotide synthase [NAD(+)] B</fullName>
    </alternativeName>
</protein>
<evidence type="ECO:0000256" key="4">
    <source>
        <dbReference type="ARBA" id="ARBA00023027"/>
    </source>
</evidence>
<keyword evidence="11" id="KW-1185">Reference proteome</keyword>
<dbReference type="InterPro" id="IPR013839">
    <property type="entry name" value="DNAligase_adenylation"/>
</dbReference>
<dbReference type="EMBL" id="BAFF01000008">
    <property type="protein sequence ID" value="GAB52670.1"/>
    <property type="molecule type" value="Genomic_DNA"/>
</dbReference>
<dbReference type="eggNOG" id="COG0272">
    <property type="taxonomic scope" value="Bacteria"/>
</dbReference>